<dbReference type="RefSeq" id="WP_022496193.1">
    <property type="nucleotide sequence ID" value="NZ_BPPT01000003.1"/>
</dbReference>
<sequence>MTTILFYFLIILALAGSSYYGWRSAKSAKNRQETQEQKRLRSILLFVNVLLFAGFLSLVITILTDAFILTGHEGLLQQGLRMLLGSGVTVKSSSTSLTLFAATIDFLRMSVNIGFLLCLRVFLINLYRSDIFIAKNAKLVRWSAHLLVLGAFINNGIFTFGTGNHSYSFFNISYLLVSFVLYAVAMILTKANAIAEENEYTI</sequence>
<feature type="transmembrane region" description="Helical" evidence="1">
    <location>
        <begin position="6"/>
        <end position="22"/>
    </location>
</feature>
<comment type="caution">
    <text evidence="2">The sequence shown here is derived from an EMBL/GenBank/DDBJ whole genome shotgun (WGS) entry which is preliminary data.</text>
</comment>
<dbReference type="AlphaFoldDB" id="A0A074IS62"/>
<gene>
    <name evidence="2" type="ORF">DL07_04560</name>
</gene>
<dbReference type="EMBL" id="JJMT01000019">
    <property type="protein sequence ID" value="KEO44558.1"/>
    <property type="molecule type" value="Genomic_DNA"/>
</dbReference>
<evidence type="ECO:0000313" key="2">
    <source>
        <dbReference type="EMBL" id="KEO44558.1"/>
    </source>
</evidence>
<evidence type="ECO:0000256" key="1">
    <source>
        <dbReference type="SAM" id="Phobius"/>
    </source>
</evidence>
<feature type="transmembrane region" description="Helical" evidence="1">
    <location>
        <begin position="167"/>
        <end position="188"/>
    </location>
</feature>
<keyword evidence="1" id="KW-0812">Transmembrane</keyword>
<keyword evidence="1" id="KW-0472">Membrane</keyword>
<protein>
    <submittedName>
        <fullName evidence="2">Uncharacterized protein</fullName>
    </submittedName>
</protein>
<dbReference type="KEGG" id="strs:SSAL8618_08820"/>
<feature type="transmembrane region" description="Helical" evidence="1">
    <location>
        <begin position="139"/>
        <end position="161"/>
    </location>
</feature>
<name>A0A074IS62_STRSL</name>
<feature type="transmembrane region" description="Helical" evidence="1">
    <location>
        <begin position="43"/>
        <end position="69"/>
    </location>
</feature>
<keyword evidence="1" id="KW-1133">Transmembrane helix</keyword>
<organism evidence="2 3">
    <name type="scientific">Streptococcus salivarius</name>
    <dbReference type="NCBI Taxonomy" id="1304"/>
    <lineage>
        <taxon>Bacteria</taxon>
        <taxon>Bacillati</taxon>
        <taxon>Bacillota</taxon>
        <taxon>Bacilli</taxon>
        <taxon>Lactobacillales</taxon>
        <taxon>Streptococcaceae</taxon>
        <taxon>Streptococcus</taxon>
    </lineage>
</organism>
<feature type="transmembrane region" description="Helical" evidence="1">
    <location>
        <begin position="106"/>
        <end position="127"/>
    </location>
</feature>
<evidence type="ECO:0000313" key="3">
    <source>
        <dbReference type="Proteomes" id="UP000027855"/>
    </source>
</evidence>
<reference evidence="2 3" key="1">
    <citation type="submission" date="2014-04" db="EMBL/GenBank/DDBJ databases">
        <title>Variable characteristics of bacteriocin-producing Streptococcus salivarius strains isolated from Malaysian subjects.</title>
        <authorList>
            <person name="Philip K."/>
            <person name="Barbour A."/>
        </authorList>
    </citation>
    <scope>NUCLEOTIDE SEQUENCE [LARGE SCALE GENOMIC DNA]</scope>
    <source>
        <strain evidence="2 3">NU10</strain>
    </source>
</reference>
<dbReference type="PATRIC" id="fig|1304.173.peg.1737"/>
<dbReference type="Proteomes" id="UP000027855">
    <property type="component" value="Unassembled WGS sequence"/>
</dbReference>
<accession>A0A074IS62</accession>
<proteinExistence type="predicted"/>